<sequence length="304" mass="33377">MKIGILGGTGLIGTSFIETAVGLGHRFRVFSRKPSLPPELSSYKELEFVSCILPQTADLEGLDAIVNLVGEPIAGVRWTEERKRLIQTSRIDFTRGLVARVLDLKSPPKVFVNSSAIGYYGMSEDLHPPFTEKATPGEDFLAKLCVEWENQILPLQTRGIRSLVLRTGIVLSPKGGALEKMIPPFLLGVGGSIASGKQGMSWIHILDFISAMLHLIQLDSASGAYNLVSPNPVSNDEFSRSLAKTLHRPNFFKVPSFAIQALYGEGSVVVTKGQYVFPERLLTAGYEFQFQNLEKALSNLLEKQ</sequence>
<reference evidence="4 5" key="1">
    <citation type="submission" date="2017-07" db="EMBL/GenBank/DDBJ databases">
        <title>Leptospira spp. isolated from tropical soils.</title>
        <authorList>
            <person name="Thibeaux R."/>
            <person name="Iraola G."/>
            <person name="Ferres I."/>
            <person name="Bierque E."/>
            <person name="Girault D."/>
            <person name="Soupe-Gilbert M.-E."/>
            <person name="Picardeau M."/>
            <person name="Goarant C."/>
        </authorList>
    </citation>
    <scope>NUCLEOTIDE SEQUENCE [LARGE SCALE GENOMIC DNA]</scope>
    <source>
        <strain evidence="4 5">FH2-B-A1</strain>
    </source>
</reference>
<dbReference type="AlphaFoldDB" id="A0A2N0AI97"/>
<comment type="similarity">
    <text evidence="1">Belongs to the NAD(P)-dependent epimerase/dehydratase family. SDR39U1 subfamily.</text>
</comment>
<dbReference type="InterPro" id="IPR001509">
    <property type="entry name" value="Epimerase_deHydtase"/>
</dbReference>
<dbReference type="PANTHER" id="PTHR11092">
    <property type="entry name" value="SUGAR NUCLEOTIDE EPIMERASE RELATED"/>
    <property type="match status" value="1"/>
</dbReference>
<evidence type="ECO:0000313" key="5">
    <source>
        <dbReference type="Proteomes" id="UP000232145"/>
    </source>
</evidence>
<keyword evidence="5" id="KW-1185">Reference proteome</keyword>
<gene>
    <name evidence="4" type="ORF">CH364_14145</name>
</gene>
<dbReference type="InterPro" id="IPR013549">
    <property type="entry name" value="DUF1731"/>
</dbReference>
<evidence type="ECO:0000259" key="3">
    <source>
        <dbReference type="Pfam" id="PF08338"/>
    </source>
</evidence>
<dbReference type="InterPro" id="IPR010099">
    <property type="entry name" value="SDR39U1"/>
</dbReference>
<accession>A0A2N0AI97</accession>
<evidence type="ECO:0000256" key="1">
    <source>
        <dbReference type="ARBA" id="ARBA00009353"/>
    </source>
</evidence>
<proteinExistence type="inferred from homology"/>
<evidence type="ECO:0000259" key="2">
    <source>
        <dbReference type="Pfam" id="PF01370"/>
    </source>
</evidence>
<dbReference type="Pfam" id="PF08338">
    <property type="entry name" value="DUF1731"/>
    <property type="match status" value="1"/>
</dbReference>
<protein>
    <submittedName>
        <fullName evidence="4">TIGR01777 family protein</fullName>
    </submittedName>
</protein>
<evidence type="ECO:0000313" key="4">
    <source>
        <dbReference type="EMBL" id="PJZ84014.1"/>
    </source>
</evidence>
<name>A0A2N0AI97_9LEPT</name>
<dbReference type="PANTHER" id="PTHR11092:SF0">
    <property type="entry name" value="EPIMERASE FAMILY PROTEIN SDR39U1"/>
    <property type="match status" value="1"/>
</dbReference>
<dbReference type="Pfam" id="PF01370">
    <property type="entry name" value="Epimerase"/>
    <property type="match status" value="1"/>
</dbReference>
<dbReference type="Proteomes" id="UP000232145">
    <property type="component" value="Unassembled WGS sequence"/>
</dbReference>
<dbReference type="SUPFAM" id="SSF51735">
    <property type="entry name" value="NAD(P)-binding Rossmann-fold domains"/>
    <property type="match status" value="1"/>
</dbReference>
<feature type="domain" description="DUF1731" evidence="3">
    <location>
        <begin position="254"/>
        <end position="300"/>
    </location>
</feature>
<dbReference type="EMBL" id="NPDX01000004">
    <property type="protein sequence ID" value="PJZ84014.1"/>
    <property type="molecule type" value="Genomic_DNA"/>
</dbReference>
<dbReference type="NCBIfam" id="TIGR01777">
    <property type="entry name" value="yfcH"/>
    <property type="match status" value="1"/>
</dbReference>
<dbReference type="InterPro" id="IPR036291">
    <property type="entry name" value="NAD(P)-bd_dom_sf"/>
</dbReference>
<organism evidence="4 5">
    <name type="scientific">Leptospira harrisiae</name>
    <dbReference type="NCBI Taxonomy" id="2023189"/>
    <lineage>
        <taxon>Bacteria</taxon>
        <taxon>Pseudomonadati</taxon>
        <taxon>Spirochaetota</taxon>
        <taxon>Spirochaetia</taxon>
        <taxon>Leptospirales</taxon>
        <taxon>Leptospiraceae</taxon>
        <taxon>Leptospira</taxon>
    </lineage>
</organism>
<dbReference type="OrthoDB" id="9801773at2"/>
<dbReference type="RefSeq" id="WP_100744783.1">
    <property type="nucleotide sequence ID" value="NZ_NPDW01000002.1"/>
</dbReference>
<dbReference type="Gene3D" id="3.40.50.720">
    <property type="entry name" value="NAD(P)-binding Rossmann-like Domain"/>
    <property type="match status" value="1"/>
</dbReference>
<feature type="domain" description="NAD-dependent epimerase/dehydratase" evidence="2">
    <location>
        <begin position="5"/>
        <end position="226"/>
    </location>
</feature>
<comment type="caution">
    <text evidence="4">The sequence shown here is derived from an EMBL/GenBank/DDBJ whole genome shotgun (WGS) entry which is preliminary data.</text>
</comment>